<feature type="region of interest" description="Disordered" evidence="1">
    <location>
        <begin position="103"/>
        <end position="126"/>
    </location>
</feature>
<gene>
    <name evidence="2" type="ORF">FSB_LOCUS41130</name>
</gene>
<evidence type="ECO:0000256" key="1">
    <source>
        <dbReference type="SAM" id="MobiDB-lite"/>
    </source>
</evidence>
<proteinExistence type="predicted"/>
<dbReference type="EMBL" id="OIVN01003735">
    <property type="protein sequence ID" value="SPD13248.1"/>
    <property type="molecule type" value="Genomic_DNA"/>
</dbReference>
<dbReference type="AlphaFoldDB" id="A0A2N9HMS2"/>
<name>A0A2N9HMS2_FAGSY</name>
<reference evidence="2" key="1">
    <citation type="submission" date="2018-02" db="EMBL/GenBank/DDBJ databases">
        <authorList>
            <person name="Cohen D.B."/>
            <person name="Kent A.D."/>
        </authorList>
    </citation>
    <scope>NUCLEOTIDE SEQUENCE</scope>
</reference>
<protein>
    <submittedName>
        <fullName evidence="2">Uncharacterized protein</fullName>
    </submittedName>
</protein>
<sequence length="785" mass="88704">MKRRISKTTHKDPSPIAPLLQPGHPGFRSSDFLNPNPQGTKDMSFRKRVKFSDLDVDIPLSCRRNSSSTPLEGRRGPRSDDPKTSEFAFFKKLKENAVDKFQSHTLHKEENQSKKFKISDCSGEKTNSVKNSCKDFSSALLAENVIPINCSSLLSPLGSASKNSEVNPLEACTTSAGICSIQENMEKFSYVLNPGGAQHRHGEIFSRKRQKLRQWVAKTSYPQIEELCSKGYDFVSLLLSRLCPENNDNNGFKNSKSREVDIGTKSQFLASLETDTQLKKLSHIPARKYMEIDYGSHLDGGPSPCWLNRSPEVVLSNSYSPPSDMAHLKYEIREPGYKVGRRTPVLCTESDSTYGFQSKRYGSLAYNRLKELDELHDPNKYLIQREPHTLLLGWDFDRITEERNLPGHEVGGRTPVQCTESDSAYGFQSKRYGSLDYNCLKELDELHDPNKYLSQREPHTPLLGWDFDRITEERNLPGHEVGGRTPVLCTESDSAYGFQSKRYGSLDYNCLKELDELHDPNKYLIQREPHTLLLGWDFDRSMEERNLSITCQSTELSVYSPSSSSWGDDHQHILDDRFGAKELSESSLLSIYSPNVISLPWSRSASYNDLDFGKQVEGEEDINADSNHFPLALTLAPDYLTPAENCKNDTKCKDSSLLLSPQNLQIMSKVFSERYHNPGVEGFLLSSGLDIDLEWNCPSLSGSSWKHHSPFDYALQPLQNEGTSACFLLKDKNECCLDGSSHRRTLSHVSDVVNIQDLSSFNFQVPMDKDKSCPLLLDKSNWDGT</sequence>
<feature type="region of interest" description="Disordered" evidence="1">
    <location>
        <begin position="1"/>
        <end position="46"/>
    </location>
</feature>
<feature type="compositionally biased region" description="Basic and acidic residues" evidence="1">
    <location>
        <begin position="72"/>
        <end position="84"/>
    </location>
</feature>
<feature type="compositionally biased region" description="Basic and acidic residues" evidence="1">
    <location>
        <begin position="103"/>
        <end position="113"/>
    </location>
</feature>
<feature type="region of interest" description="Disordered" evidence="1">
    <location>
        <begin position="62"/>
        <end position="84"/>
    </location>
</feature>
<evidence type="ECO:0000313" key="2">
    <source>
        <dbReference type="EMBL" id="SPD13248.1"/>
    </source>
</evidence>
<feature type="compositionally biased region" description="Polar residues" evidence="1">
    <location>
        <begin position="31"/>
        <end position="41"/>
    </location>
</feature>
<organism evidence="2">
    <name type="scientific">Fagus sylvatica</name>
    <name type="common">Beechnut</name>
    <dbReference type="NCBI Taxonomy" id="28930"/>
    <lineage>
        <taxon>Eukaryota</taxon>
        <taxon>Viridiplantae</taxon>
        <taxon>Streptophyta</taxon>
        <taxon>Embryophyta</taxon>
        <taxon>Tracheophyta</taxon>
        <taxon>Spermatophyta</taxon>
        <taxon>Magnoliopsida</taxon>
        <taxon>eudicotyledons</taxon>
        <taxon>Gunneridae</taxon>
        <taxon>Pentapetalae</taxon>
        <taxon>rosids</taxon>
        <taxon>fabids</taxon>
        <taxon>Fagales</taxon>
        <taxon>Fagaceae</taxon>
        <taxon>Fagus</taxon>
    </lineage>
</organism>
<accession>A0A2N9HMS2</accession>